<dbReference type="EMBL" id="CP002995">
    <property type="protein sequence ID" value="AEM88762.1"/>
    <property type="molecule type" value="Genomic_DNA"/>
</dbReference>
<dbReference type="Proteomes" id="UP000008703">
    <property type="component" value="Plasmid pSTRVI01"/>
</dbReference>
<dbReference type="KEGG" id="svl:Strvi_9513"/>
<geneLocation type="plasmid" evidence="2 3">
    <name>pSTRVI01</name>
</geneLocation>
<sequence>MPLMQPPVALASCERSLRQLLTHVLNAEFGASWIHQVFDAETVTKLSEKYTEEEKRRTKRGAATVPSNLIEYTEFTQLTRLIDRYWELFKEAMGEKKEISVLLARFGALRNAVAHSRELLPFEEELLSAIAGEIRNRVTIHMSGRDPADNYFPRIELVRDSLGNSSETAMTVQPHMLAVPTATTLRPGDVVTFTCRAVDPQNRTLTWFLQTPEGRRYSNHEGGDVEITWEVRKQDVHTRADALVMLASDGEYHRFGATGFDASVSFRYEVLPPLP</sequence>
<evidence type="ECO:0000313" key="2">
    <source>
        <dbReference type="EMBL" id="AEM88762.1"/>
    </source>
</evidence>
<keyword evidence="2" id="KW-0614">Plasmid</keyword>
<feature type="domain" description="Ig-like" evidence="1">
    <location>
        <begin position="174"/>
        <end position="208"/>
    </location>
</feature>
<dbReference type="HOGENOM" id="CLU_1011647_0_0_11"/>
<dbReference type="PROSITE" id="PS50835">
    <property type="entry name" value="IG_LIKE"/>
    <property type="match status" value="1"/>
</dbReference>
<keyword evidence="3" id="KW-1185">Reference proteome</keyword>
<dbReference type="InterPro" id="IPR007110">
    <property type="entry name" value="Ig-like_dom"/>
</dbReference>
<dbReference type="AlphaFoldDB" id="G2PHB6"/>
<organism evidence="2 3">
    <name type="scientific">Streptomyces violaceusniger (strain Tu 4113)</name>
    <dbReference type="NCBI Taxonomy" id="653045"/>
    <lineage>
        <taxon>Bacteria</taxon>
        <taxon>Bacillati</taxon>
        <taxon>Actinomycetota</taxon>
        <taxon>Actinomycetes</taxon>
        <taxon>Kitasatosporales</taxon>
        <taxon>Streptomycetaceae</taxon>
        <taxon>Streptomyces</taxon>
        <taxon>Streptomyces violaceusniger group</taxon>
    </lineage>
</organism>
<dbReference type="InterPro" id="IPR036179">
    <property type="entry name" value="Ig-like_dom_sf"/>
</dbReference>
<evidence type="ECO:0000313" key="3">
    <source>
        <dbReference type="Proteomes" id="UP000008703"/>
    </source>
</evidence>
<accession>G2PHB6</accession>
<evidence type="ECO:0000259" key="1">
    <source>
        <dbReference type="PROSITE" id="PS50835"/>
    </source>
</evidence>
<name>G2PHB6_STRV4</name>
<dbReference type="SUPFAM" id="SSF48726">
    <property type="entry name" value="Immunoglobulin"/>
    <property type="match status" value="1"/>
</dbReference>
<gene>
    <name evidence="2" type="ORF">Strvi_9513</name>
</gene>
<reference evidence="2" key="1">
    <citation type="submission" date="2011-08" db="EMBL/GenBank/DDBJ databases">
        <title>Complete sequence of plasmid 1 of Streptomyces violaceusniger Tu 4113.</title>
        <authorList>
            <consortium name="US DOE Joint Genome Institute"/>
            <person name="Lucas S."/>
            <person name="Han J."/>
            <person name="Lapidus A."/>
            <person name="Cheng J.-F."/>
            <person name="Goodwin L."/>
            <person name="Pitluck S."/>
            <person name="Peters L."/>
            <person name="Ivanova N."/>
            <person name="Daligault H."/>
            <person name="Detter J.C."/>
            <person name="Han C."/>
            <person name="Tapia R."/>
            <person name="Land M."/>
            <person name="Hauser L."/>
            <person name="Kyrpides N."/>
            <person name="Ivanova N."/>
            <person name="Pagani I."/>
            <person name="Hagen A."/>
            <person name="Katz L."/>
            <person name="Fiedler H.-P."/>
            <person name="Keasling J."/>
            <person name="Fortman J."/>
            <person name="Woyke T."/>
        </authorList>
    </citation>
    <scope>NUCLEOTIDE SEQUENCE [LARGE SCALE GENOMIC DNA]</scope>
    <source>
        <strain evidence="2">Tu 4113</strain>
        <plasmid evidence="2">pSTRVI01</plasmid>
    </source>
</reference>
<dbReference type="RefSeq" id="WP_014043697.1">
    <property type="nucleotide sequence ID" value="NC_015951.1"/>
</dbReference>
<proteinExistence type="predicted"/>
<protein>
    <recommendedName>
        <fullName evidence="1">Ig-like domain-containing protein</fullName>
    </recommendedName>
</protein>